<dbReference type="GO" id="GO:0005886">
    <property type="term" value="C:plasma membrane"/>
    <property type="evidence" value="ECO:0007669"/>
    <property type="project" value="UniProtKB-SubCell"/>
</dbReference>
<sequence>MSYLLQKKNLPTTALALLSGVLLMLAFPAFNYSELIWFGFIPLFFAIENRGYREVYWLTTLSGMVLVCGGYIWLGYVAEHFMEIPRPLNYLIWLAYGFYSAQLFALIFLVFTWLKKHSRIPPVLIFPMVTVTCWSLFPSLFLFNLANATAELPLTLQGMSFVGTEGMDFIIALANITGYSLLKAVRQKSGFQSLILPLLLLAAWFGYGWQSLAVWDQKVNEWSDKKIGIVQPNRRPSLNSVAPKPGYSYYYPMEMGMSQKMRSQKPDLIVWPEGNLLGFFYDSKIRKALLKATKELNIPIIFHDQMVERQQGQKLFRNSSIWMTEKGHLGGIYHKQKLVLFGEYIPLLNRFNDWAQKNGLPVSIIPGDENKIFLTGGMRITPAICYEIMFSQFVAGKIGDEGKAKVILVQSNDGWYGKGAQAAQHRSSTTLRAVENRVQVIHVVYNGSSSIVLPNGRFAFISPFWKKGQWVVDMPFDPNSGGSFFSAHPYLFLNSVRFLTLILLAWSFWRIRIQKIPVSKKKVLQNLT</sequence>
<evidence type="ECO:0000259" key="9">
    <source>
        <dbReference type="PROSITE" id="PS50263"/>
    </source>
</evidence>
<keyword evidence="3 8" id="KW-0808">Transferase</keyword>
<evidence type="ECO:0000313" key="10">
    <source>
        <dbReference type="EMBL" id="PCI29027.1"/>
    </source>
</evidence>
<comment type="pathway">
    <text evidence="8">Protein modification; lipoprotein biosynthesis (N-acyl transfer).</text>
</comment>
<keyword evidence="7 8" id="KW-0012">Acyltransferase</keyword>
<feature type="transmembrane region" description="Helical" evidence="8">
    <location>
        <begin position="166"/>
        <end position="182"/>
    </location>
</feature>
<feature type="transmembrane region" description="Helical" evidence="8">
    <location>
        <begin position="123"/>
        <end position="146"/>
    </location>
</feature>
<comment type="caution">
    <text evidence="10">The sequence shown here is derived from an EMBL/GenBank/DDBJ whole genome shotgun (WGS) entry which is preliminary data.</text>
</comment>
<dbReference type="InterPro" id="IPR036526">
    <property type="entry name" value="C-N_Hydrolase_sf"/>
</dbReference>
<feature type="domain" description="CN hydrolase" evidence="9">
    <location>
        <begin position="225"/>
        <end position="478"/>
    </location>
</feature>
<dbReference type="AlphaFoldDB" id="A0A2A4T7Q8"/>
<dbReference type="PANTHER" id="PTHR38686">
    <property type="entry name" value="APOLIPOPROTEIN N-ACYLTRANSFERASE"/>
    <property type="match status" value="1"/>
</dbReference>
<dbReference type="PANTHER" id="PTHR38686:SF1">
    <property type="entry name" value="APOLIPOPROTEIN N-ACYLTRANSFERASE"/>
    <property type="match status" value="1"/>
</dbReference>
<keyword evidence="10" id="KW-0449">Lipoprotein</keyword>
<organism evidence="10 11">
    <name type="scientific">SAR324 cluster bacterium</name>
    <dbReference type="NCBI Taxonomy" id="2024889"/>
    <lineage>
        <taxon>Bacteria</taxon>
        <taxon>Deltaproteobacteria</taxon>
        <taxon>SAR324 cluster</taxon>
    </lineage>
</organism>
<keyword evidence="6 8" id="KW-0472">Membrane</keyword>
<evidence type="ECO:0000256" key="8">
    <source>
        <dbReference type="HAMAP-Rule" id="MF_01148"/>
    </source>
</evidence>
<evidence type="ECO:0000256" key="1">
    <source>
        <dbReference type="ARBA" id="ARBA00004651"/>
    </source>
</evidence>
<dbReference type="NCBIfam" id="TIGR00546">
    <property type="entry name" value="lnt"/>
    <property type="match status" value="1"/>
</dbReference>
<keyword evidence="4 8" id="KW-0812">Transmembrane</keyword>
<dbReference type="CDD" id="cd07571">
    <property type="entry name" value="ALP_N-acyl_transferase"/>
    <property type="match status" value="1"/>
</dbReference>
<name>A0A2A4T7Q8_9DELT</name>
<evidence type="ECO:0000256" key="5">
    <source>
        <dbReference type="ARBA" id="ARBA00022989"/>
    </source>
</evidence>
<evidence type="ECO:0000256" key="6">
    <source>
        <dbReference type="ARBA" id="ARBA00023136"/>
    </source>
</evidence>
<dbReference type="HAMAP" id="MF_01148">
    <property type="entry name" value="Lnt"/>
    <property type="match status" value="1"/>
</dbReference>
<reference evidence="11" key="1">
    <citation type="submission" date="2017-08" db="EMBL/GenBank/DDBJ databases">
        <title>A dynamic microbial community with high functional redundancy inhabits the cold, oxic subseafloor aquifer.</title>
        <authorList>
            <person name="Tully B.J."/>
            <person name="Wheat C.G."/>
            <person name="Glazer B.T."/>
            <person name="Huber J.A."/>
        </authorList>
    </citation>
    <scope>NUCLEOTIDE SEQUENCE [LARGE SCALE GENOMIC DNA]</scope>
</reference>
<dbReference type="Gene3D" id="3.60.110.10">
    <property type="entry name" value="Carbon-nitrogen hydrolase"/>
    <property type="match status" value="1"/>
</dbReference>
<keyword evidence="2 8" id="KW-1003">Cell membrane</keyword>
<dbReference type="InterPro" id="IPR003010">
    <property type="entry name" value="C-N_Hydrolase"/>
</dbReference>
<feature type="transmembrane region" description="Helical" evidence="8">
    <location>
        <begin position="490"/>
        <end position="511"/>
    </location>
</feature>
<comment type="similarity">
    <text evidence="8">Belongs to the CN hydrolase family. Apolipoprotein N-acyltransferase subfamily.</text>
</comment>
<dbReference type="InterPro" id="IPR045378">
    <property type="entry name" value="LNT_N"/>
</dbReference>
<dbReference type="GO" id="GO:0016410">
    <property type="term" value="F:N-acyltransferase activity"/>
    <property type="evidence" value="ECO:0007669"/>
    <property type="project" value="UniProtKB-UniRule"/>
</dbReference>
<comment type="catalytic activity">
    <reaction evidence="8">
        <text>N-terminal S-1,2-diacyl-sn-glyceryl-L-cysteinyl-[lipoprotein] + a glycerophospholipid = N-acyl-S-1,2-diacyl-sn-glyceryl-L-cysteinyl-[lipoprotein] + a 2-acyl-sn-glycero-3-phospholipid + H(+)</text>
        <dbReference type="Rhea" id="RHEA:48228"/>
        <dbReference type="Rhea" id="RHEA-COMP:14681"/>
        <dbReference type="Rhea" id="RHEA-COMP:14684"/>
        <dbReference type="ChEBI" id="CHEBI:15378"/>
        <dbReference type="ChEBI" id="CHEBI:136912"/>
        <dbReference type="ChEBI" id="CHEBI:140656"/>
        <dbReference type="ChEBI" id="CHEBI:140657"/>
        <dbReference type="ChEBI" id="CHEBI:140660"/>
        <dbReference type="EC" id="2.3.1.269"/>
    </reaction>
</comment>
<dbReference type="Pfam" id="PF00795">
    <property type="entry name" value="CN_hydrolase"/>
    <property type="match status" value="1"/>
</dbReference>
<proteinExistence type="inferred from homology"/>
<dbReference type="InterPro" id="IPR004563">
    <property type="entry name" value="Apolipo_AcylTrfase"/>
</dbReference>
<evidence type="ECO:0000256" key="7">
    <source>
        <dbReference type="ARBA" id="ARBA00023315"/>
    </source>
</evidence>
<protein>
    <recommendedName>
        <fullName evidence="8">Apolipoprotein N-acyltransferase</fullName>
        <shortName evidence="8">ALP N-acyltransferase</shortName>
        <ecNumber evidence="8">2.3.1.269</ecNumber>
    </recommendedName>
</protein>
<accession>A0A2A4T7Q8</accession>
<keyword evidence="5 8" id="KW-1133">Transmembrane helix</keyword>
<evidence type="ECO:0000256" key="2">
    <source>
        <dbReference type="ARBA" id="ARBA00022475"/>
    </source>
</evidence>
<dbReference type="SUPFAM" id="SSF56317">
    <property type="entry name" value="Carbon-nitrogen hydrolase"/>
    <property type="match status" value="1"/>
</dbReference>
<gene>
    <name evidence="8 10" type="primary">lnt</name>
    <name evidence="10" type="ORF">COB67_05005</name>
</gene>
<comment type="subcellular location">
    <subcellularLocation>
        <location evidence="1 8">Cell membrane</location>
        <topology evidence="1 8">Multi-pass membrane protein</topology>
    </subcellularLocation>
</comment>
<feature type="transmembrane region" description="Helical" evidence="8">
    <location>
        <begin position="20"/>
        <end position="43"/>
    </location>
</feature>
<dbReference type="UniPathway" id="UPA00666"/>
<feature type="transmembrane region" description="Helical" evidence="8">
    <location>
        <begin position="55"/>
        <end position="78"/>
    </location>
</feature>
<comment type="function">
    <text evidence="8">Catalyzes the phospholipid dependent N-acylation of the N-terminal cysteine of apolipoprotein, the last step in lipoprotein maturation.</text>
</comment>
<dbReference type="EC" id="2.3.1.269" evidence="8"/>
<dbReference type="GO" id="GO:0042158">
    <property type="term" value="P:lipoprotein biosynthetic process"/>
    <property type="evidence" value="ECO:0007669"/>
    <property type="project" value="UniProtKB-UniRule"/>
</dbReference>
<dbReference type="Proteomes" id="UP000218113">
    <property type="component" value="Unassembled WGS sequence"/>
</dbReference>
<feature type="transmembrane region" description="Helical" evidence="8">
    <location>
        <begin position="194"/>
        <end position="215"/>
    </location>
</feature>
<feature type="transmembrane region" description="Helical" evidence="8">
    <location>
        <begin position="90"/>
        <end position="111"/>
    </location>
</feature>
<dbReference type="EMBL" id="NVSR01000021">
    <property type="protein sequence ID" value="PCI29027.1"/>
    <property type="molecule type" value="Genomic_DNA"/>
</dbReference>
<dbReference type="PROSITE" id="PS50263">
    <property type="entry name" value="CN_HYDROLASE"/>
    <property type="match status" value="1"/>
</dbReference>
<dbReference type="Pfam" id="PF20154">
    <property type="entry name" value="LNT_N"/>
    <property type="match status" value="1"/>
</dbReference>
<evidence type="ECO:0000256" key="3">
    <source>
        <dbReference type="ARBA" id="ARBA00022679"/>
    </source>
</evidence>
<evidence type="ECO:0000313" key="11">
    <source>
        <dbReference type="Proteomes" id="UP000218113"/>
    </source>
</evidence>
<evidence type="ECO:0000256" key="4">
    <source>
        <dbReference type="ARBA" id="ARBA00022692"/>
    </source>
</evidence>